<dbReference type="UniPathway" id="UPA00204"/>
<dbReference type="PRINTS" id="PR01210">
    <property type="entry name" value="GGTRANSPTASE"/>
</dbReference>
<gene>
    <name evidence="13" type="primary">ggt</name>
    <name evidence="13" type="ORF">DZF91_30025</name>
</gene>
<comment type="pathway">
    <text evidence="11">Sulfur metabolism; glutathione metabolism.</text>
</comment>
<evidence type="ECO:0000256" key="12">
    <source>
        <dbReference type="SAM" id="MobiDB-lite"/>
    </source>
</evidence>
<feature type="binding site" evidence="10">
    <location>
        <position position="110"/>
    </location>
    <ligand>
        <name>L-glutamate</name>
        <dbReference type="ChEBI" id="CHEBI:29985"/>
    </ligand>
</feature>
<evidence type="ECO:0000313" key="14">
    <source>
        <dbReference type="Proteomes" id="UP000261811"/>
    </source>
</evidence>
<dbReference type="GO" id="GO:0006751">
    <property type="term" value="P:glutathione catabolic process"/>
    <property type="evidence" value="ECO:0007669"/>
    <property type="project" value="UniProtKB-UniRule"/>
</dbReference>
<feature type="region of interest" description="Disordered" evidence="12">
    <location>
        <begin position="1"/>
        <end position="47"/>
    </location>
</feature>
<comment type="catalytic activity">
    <reaction evidence="2 11">
        <text>glutathione + H2O = L-cysteinylglycine + L-glutamate</text>
        <dbReference type="Rhea" id="RHEA:28807"/>
        <dbReference type="ChEBI" id="CHEBI:15377"/>
        <dbReference type="ChEBI" id="CHEBI:29985"/>
        <dbReference type="ChEBI" id="CHEBI:57925"/>
        <dbReference type="ChEBI" id="CHEBI:61694"/>
        <dbReference type="EC" id="3.4.19.13"/>
    </reaction>
</comment>
<keyword evidence="14" id="KW-1185">Reference proteome</keyword>
<dbReference type="GO" id="GO:0036374">
    <property type="term" value="F:glutathione hydrolase activity"/>
    <property type="evidence" value="ECO:0007669"/>
    <property type="project" value="UniProtKB-UniRule"/>
</dbReference>
<evidence type="ECO:0000256" key="2">
    <source>
        <dbReference type="ARBA" id="ARBA00001089"/>
    </source>
</evidence>
<dbReference type="EC" id="3.4.19.13" evidence="11"/>
<comment type="catalytic activity">
    <reaction evidence="8 11">
        <text>an N-terminal (5-L-glutamyl)-[peptide] + an alpha-amino acid = 5-L-glutamyl amino acid + an N-terminal L-alpha-aminoacyl-[peptide]</text>
        <dbReference type="Rhea" id="RHEA:23904"/>
        <dbReference type="Rhea" id="RHEA-COMP:9780"/>
        <dbReference type="Rhea" id="RHEA-COMP:9795"/>
        <dbReference type="ChEBI" id="CHEBI:77644"/>
        <dbReference type="ChEBI" id="CHEBI:78597"/>
        <dbReference type="ChEBI" id="CHEBI:78599"/>
        <dbReference type="ChEBI" id="CHEBI:78608"/>
        <dbReference type="EC" id="2.3.2.2"/>
    </reaction>
</comment>
<evidence type="ECO:0000256" key="1">
    <source>
        <dbReference type="ARBA" id="ARBA00001049"/>
    </source>
</evidence>
<dbReference type="SUPFAM" id="SSF56235">
    <property type="entry name" value="N-terminal nucleophile aminohydrolases (Ntn hydrolases)"/>
    <property type="match status" value="1"/>
</dbReference>
<dbReference type="InterPro" id="IPR043138">
    <property type="entry name" value="GGT_lsub"/>
</dbReference>
<dbReference type="InterPro" id="IPR051792">
    <property type="entry name" value="GGT_bact"/>
</dbReference>
<dbReference type="InterPro" id="IPR029055">
    <property type="entry name" value="Ntn_hydrolases_N"/>
</dbReference>
<evidence type="ECO:0000313" key="13">
    <source>
        <dbReference type="EMBL" id="RFU37986.1"/>
    </source>
</evidence>
<evidence type="ECO:0000256" key="4">
    <source>
        <dbReference type="ARBA" id="ARBA00022679"/>
    </source>
</evidence>
<evidence type="ECO:0000256" key="11">
    <source>
        <dbReference type="RuleBase" id="RU368036"/>
    </source>
</evidence>
<proteinExistence type="inferred from homology"/>
<dbReference type="EMBL" id="QURH01000891">
    <property type="protein sequence ID" value="RFU37986.1"/>
    <property type="molecule type" value="Genomic_DNA"/>
</dbReference>
<dbReference type="OrthoDB" id="9781342at2"/>
<evidence type="ECO:0000256" key="6">
    <source>
        <dbReference type="ARBA" id="ARBA00023145"/>
    </source>
</evidence>
<comment type="catalytic activity">
    <reaction evidence="1 11">
        <text>an S-substituted glutathione + H2O = an S-substituted L-cysteinylglycine + L-glutamate</text>
        <dbReference type="Rhea" id="RHEA:59468"/>
        <dbReference type="ChEBI" id="CHEBI:15377"/>
        <dbReference type="ChEBI" id="CHEBI:29985"/>
        <dbReference type="ChEBI" id="CHEBI:90779"/>
        <dbReference type="ChEBI" id="CHEBI:143103"/>
        <dbReference type="EC" id="3.4.19.13"/>
    </reaction>
</comment>
<dbReference type="Proteomes" id="UP000261811">
    <property type="component" value="Unassembled WGS sequence"/>
</dbReference>
<feature type="region of interest" description="Disordered" evidence="12">
    <location>
        <begin position="457"/>
        <end position="481"/>
    </location>
</feature>
<evidence type="ECO:0000256" key="7">
    <source>
        <dbReference type="ARBA" id="ARBA00023315"/>
    </source>
</evidence>
<evidence type="ECO:0000256" key="3">
    <source>
        <dbReference type="ARBA" id="ARBA00009381"/>
    </source>
</evidence>
<dbReference type="NCBIfam" id="TIGR00066">
    <property type="entry name" value="g_glut_trans"/>
    <property type="match status" value="1"/>
</dbReference>
<sequence>MAAPGQATAAPAPTAPFARESTAPFAPAPTAPDGKQPVATGYGGAVSTVDPDASRSAIEVLRKGGNAMDAAVAATATLGVTEPYVAAIGGGGYFTYYDARSRRVYTIDGREKAPGAMRETSFLDPATGKPLAFDEAVTSGLSVGVPGTVAQWDTGLRRFGTRSMASLLQPAIRVAEHGFTVDQEFQDQTATNEARFRDIVPTRELFLPGGRLPQVGSTFRNPDLARTYRELARRGPSWLYGGELGKEIVRTVRHPPKDPAATRNVRPGLMSDADLPAYRPVWRDPTHVSYRGVDVYGMAPSSSGGTTVGEALNILGNYRLSPKDPVTALHYYLEASKLAYADRGAYVGDPDKVDVPVRELLSRGYARERACRISPDTAATAPVPPGSPDGRYGHCRPPAATARPLGQEGPQTTHLVVADRWGNVASYTLSIEQFGGSGLTVPGRGFLLNNELTDFSFQPPAPGAAPDPNLPGPGKRPRSSMSPTIVLRHGRPMLAVGSPGGSTIITTVLQILLNRVDLGMDLPDALAAPRATQRNTPQVFAEQGFLDRYGPALTAKGHRLALFPGPPAGQIGAATGLEFLAPGLVRAVAEPVRRHGGSALVVWPSR</sequence>
<comment type="similarity">
    <text evidence="3 11">Belongs to the gamma-glutamyltransferase family.</text>
</comment>
<evidence type="ECO:0000256" key="9">
    <source>
        <dbReference type="PIRSR" id="PIRSR600101-1"/>
    </source>
</evidence>
<comment type="caution">
    <text evidence="13">The sequence shown here is derived from an EMBL/GenBank/DDBJ whole genome shotgun (WGS) entry which is preliminary data.</text>
</comment>
<evidence type="ECO:0000256" key="5">
    <source>
        <dbReference type="ARBA" id="ARBA00022801"/>
    </source>
</evidence>
<dbReference type="AlphaFoldDB" id="A0A372JDV1"/>
<feature type="binding site" evidence="10">
    <location>
        <position position="454"/>
    </location>
    <ligand>
        <name>L-glutamate</name>
        <dbReference type="ChEBI" id="CHEBI:29985"/>
    </ligand>
</feature>
<keyword evidence="6 11" id="KW-0865">Zymogen</keyword>
<feature type="binding site" evidence="10">
    <location>
        <begin position="479"/>
        <end position="480"/>
    </location>
    <ligand>
        <name>L-glutamate</name>
        <dbReference type="ChEBI" id="CHEBI:29985"/>
    </ligand>
</feature>
<feature type="compositionally biased region" description="Low complexity" evidence="12">
    <location>
        <begin position="1"/>
        <end position="25"/>
    </location>
</feature>
<keyword evidence="4 11" id="KW-0808">Transferase</keyword>
<protein>
    <recommendedName>
        <fullName evidence="11">Glutathione hydrolase proenzyme</fullName>
        <ecNumber evidence="11">2.3.2.2</ecNumber>
        <ecNumber evidence="11">3.4.19.13</ecNumber>
    </recommendedName>
    <component>
        <recommendedName>
            <fullName evidence="11">Glutathione hydrolase large chain</fullName>
        </recommendedName>
    </component>
    <component>
        <recommendedName>
            <fullName evidence="11">Glutathione hydrolase small chain</fullName>
        </recommendedName>
    </component>
</protein>
<evidence type="ECO:0000256" key="8">
    <source>
        <dbReference type="ARBA" id="ARBA00047417"/>
    </source>
</evidence>
<accession>A0A372JDV1</accession>
<keyword evidence="11" id="KW-0317">Glutathione biosynthesis</keyword>
<keyword evidence="7 11" id="KW-0012">Acyltransferase</keyword>
<dbReference type="InterPro" id="IPR043137">
    <property type="entry name" value="GGT_ssub_C"/>
</dbReference>
<dbReference type="PANTHER" id="PTHR43199">
    <property type="entry name" value="GLUTATHIONE HYDROLASE"/>
    <property type="match status" value="1"/>
</dbReference>
<reference evidence="13 14" key="1">
    <citation type="submission" date="2018-08" db="EMBL/GenBank/DDBJ databases">
        <title>Actinomadura jelena sp. nov., a novel Actinomycete isolated from soil in Chad.</title>
        <authorList>
            <person name="Shi L."/>
        </authorList>
    </citation>
    <scope>NUCLEOTIDE SEQUENCE [LARGE SCALE GENOMIC DNA]</scope>
    <source>
        <strain evidence="13 14">NEAU-G17</strain>
    </source>
</reference>
<keyword evidence="5 11" id="KW-0378">Hydrolase</keyword>
<dbReference type="Gene3D" id="1.10.246.130">
    <property type="match status" value="1"/>
</dbReference>
<dbReference type="GO" id="GO:0006750">
    <property type="term" value="P:glutathione biosynthetic process"/>
    <property type="evidence" value="ECO:0007669"/>
    <property type="project" value="UniProtKB-KW"/>
</dbReference>
<dbReference type="InterPro" id="IPR000101">
    <property type="entry name" value="GGT_peptidase"/>
</dbReference>
<name>A0A372JDV1_9ACTN</name>
<organism evidence="13 14">
    <name type="scientific">Actinomadura logoneensis</name>
    <dbReference type="NCBI Taxonomy" id="2293572"/>
    <lineage>
        <taxon>Bacteria</taxon>
        <taxon>Bacillati</taxon>
        <taxon>Actinomycetota</taxon>
        <taxon>Actinomycetes</taxon>
        <taxon>Streptosporangiales</taxon>
        <taxon>Thermomonosporaceae</taxon>
        <taxon>Actinomadura</taxon>
    </lineage>
</organism>
<feature type="binding site" evidence="10">
    <location>
        <position position="501"/>
    </location>
    <ligand>
        <name>L-glutamate</name>
        <dbReference type="ChEBI" id="CHEBI:29985"/>
    </ligand>
</feature>
<dbReference type="Pfam" id="PF01019">
    <property type="entry name" value="G_glu_transpept"/>
    <property type="match status" value="1"/>
</dbReference>
<comment type="PTM">
    <text evidence="11">Cleaved by autocatalysis into a large and a small subunit.</text>
</comment>
<dbReference type="Gene3D" id="3.60.20.40">
    <property type="match status" value="1"/>
</dbReference>
<feature type="compositionally biased region" description="Pro residues" evidence="12">
    <location>
        <begin position="459"/>
        <end position="471"/>
    </location>
</feature>
<feature type="active site" description="Nucleophile" evidence="9">
    <location>
        <position position="412"/>
    </location>
</feature>
<comment type="subunit">
    <text evidence="11">This enzyme consists of two polypeptide chains, which are synthesized in precursor form from a single polypeptide.</text>
</comment>
<dbReference type="PANTHER" id="PTHR43199:SF1">
    <property type="entry name" value="GLUTATHIONE HYDROLASE PROENZYME"/>
    <property type="match status" value="1"/>
</dbReference>
<evidence type="ECO:0000256" key="10">
    <source>
        <dbReference type="PIRSR" id="PIRSR600101-2"/>
    </source>
</evidence>
<dbReference type="EC" id="2.3.2.2" evidence="11"/>
<dbReference type="GO" id="GO:0103068">
    <property type="term" value="F:leukotriene C4 gamma-glutamyl transferase activity"/>
    <property type="evidence" value="ECO:0007669"/>
    <property type="project" value="UniProtKB-EC"/>
</dbReference>